<dbReference type="Gene3D" id="1.10.472.10">
    <property type="entry name" value="Cyclin-like"/>
    <property type="match status" value="1"/>
</dbReference>
<evidence type="ECO:0000313" key="3">
    <source>
        <dbReference type="Proteomes" id="UP000236161"/>
    </source>
</evidence>
<name>A0A2I0AZS7_9ASPA</name>
<organism evidence="2 3">
    <name type="scientific">Apostasia shenzhenica</name>
    <dbReference type="NCBI Taxonomy" id="1088818"/>
    <lineage>
        <taxon>Eukaryota</taxon>
        <taxon>Viridiplantae</taxon>
        <taxon>Streptophyta</taxon>
        <taxon>Embryophyta</taxon>
        <taxon>Tracheophyta</taxon>
        <taxon>Spermatophyta</taxon>
        <taxon>Magnoliopsida</taxon>
        <taxon>Liliopsida</taxon>
        <taxon>Asparagales</taxon>
        <taxon>Orchidaceae</taxon>
        <taxon>Apostasioideae</taxon>
        <taxon>Apostasia</taxon>
    </lineage>
</organism>
<dbReference type="CDD" id="cd00043">
    <property type="entry name" value="CYCLIN_SF"/>
    <property type="match status" value="1"/>
</dbReference>
<feature type="region of interest" description="Disordered" evidence="1">
    <location>
        <begin position="486"/>
        <end position="512"/>
    </location>
</feature>
<evidence type="ECO:0000256" key="1">
    <source>
        <dbReference type="SAM" id="MobiDB-lite"/>
    </source>
</evidence>
<dbReference type="PANTHER" id="PTHR48428">
    <property type="entry name" value="PLANT-SPECIFIC TFIIB-RELATED PROTEIN PTF2"/>
    <property type="match status" value="1"/>
</dbReference>
<sequence length="583" mass="64867">MKLYKVQELKSLSPISLRSRPSTAAMAGCVCRSCGEGWVVSDPDTGFRVCGSCGCVHDSDVFENQSFASDGTPHGSLHFAGDFGYRERKLYHARKFISDLTSRLGLSAPRAADVARLASQATDGDLGSGDWFPVLVAACAVIVMRQHRSPLSLAEAAEAVSRHPHDLGRMVARVADQLGLGQLPEFNAVCLLEHTVRNFSPFSALEKDRFDEILGQSRFLLHCAIRWFLTTGRHPLPVVAAVLAFVAEVNGIGVGVEEIASEIRAGVPTSRRRLKELVDVLVRVSKVLLPWGEDITVKNIVHNAPVLIRFMELKSKSNKKSNDSRDDAGDLQDFGFNLDGILNAYSGSSDMVEEESRYFKLGEGDDGGLQLSMKELESLKLSAERIGLSDAYESVLCRLSDIRQSGEMGKGNRNKRRRAALEIEDWVESWHGRWESEKGLTPEEMLEQGVGYESLPPSFINGLDLRRRRRVKIDAAKKRILQTMKRAPVSLEEKPSTGDEDRHTESVSGRKRRRRKGLIDGIDWEDCIIELLLLHQVNEEEIEQGHYNRLLDLHVFSSTIVKPLRGMHNSKNHASEGCQSNLT</sequence>
<protein>
    <recommendedName>
        <fullName evidence="4">Plant-specific TFIIB-related protein PTF2</fullName>
    </recommendedName>
</protein>
<feature type="compositionally biased region" description="Basic and acidic residues" evidence="1">
    <location>
        <begin position="491"/>
        <end position="505"/>
    </location>
</feature>
<gene>
    <name evidence="2" type="ORF">AXF42_Ash005948</name>
</gene>
<dbReference type="OrthoDB" id="511529at2759"/>
<dbReference type="STRING" id="1088818.A0A2I0AZS7"/>
<proteinExistence type="predicted"/>
<keyword evidence="3" id="KW-1185">Reference proteome</keyword>
<evidence type="ECO:0008006" key="4">
    <source>
        <dbReference type="Google" id="ProtNLM"/>
    </source>
</evidence>
<dbReference type="PANTHER" id="PTHR48428:SF1">
    <property type="entry name" value="PLANT-SPECIFIC TFIIB-RELATED PROTEIN PTF2"/>
    <property type="match status" value="1"/>
</dbReference>
<dbReference type="SUPFAM" id="SSF47954">
    <property type="entry name" value="Cyclin-like"/>
    <property type="match status" value="2"/>
</dbReference>
<accession>A0A2I0AZS7</accession>
<dbReference type="EMBL" id="KZ451932">
    <property type="protein sequence ID" value="PKA61052.1"/>
    <property type="molecule type" value="Genomic_DNA"/>
</dbReference>
<dbReference type="SUPFAM" id="SSF57783">
    <property type="entry name" value="Zinc beta-ribbon"/>
    <property type="match status" value="1"/>
</dbReference>
<dbReference type="AlphaFoldDB" id="A0A2I0AZS7"/>
<dbReference type="InterPro" id="IPR036915">
    <property type="entry name" value="Cyclin-like_sf"/>
</dbReference>
<evidence type="ECO:0000313" key="2">
    <source>
        <dbReference type="EMBL" id="PKA61052.1"/>
    </source>
</evidence>
<dbReference type="Proteomes" id="UP000236161">
    <property type="component" value="Unassembled WGS sequence"/>
</dbReference>
<dbReference type="Gene3D" id="1.10.472.170">
    <property type="match status" value="1"/>
</dbReference>
<reference evidence="2 3" key="1">
    <citation type="journal article" date="2017" name="Nature">
        <title>The Apostasia genome and the evolution of orchids.</title>
        <authorList>
            <person name="Zhang G.Q."/>
            <person name="Liu K.W."/>
            <person name="Li Z."/>
            <person name="Lohaus R."/>
            <person name="Hsiao Y.Y."/>
            <person name="Niu S.C."/>
            <person name="Wang J.Y."/>
            <person name="Lin Y.C."/>
            <person name="Xu Q."/>
            <person name="Chen L.J."/>
            <person name="Yoshida K."/>
            <person name="Fujiwara S."/>
            <person name="Wang Z.W."/>
            <person name="Zhang Y.Q."/>
            <person name="Mitsuda N."/>
            <person name="Wang M."/>
            <person name="Liu G.H."/>
            <person name="Pecoraro L."/>
            <person name="Huang H.X."/>
            <person name="Xiao X.J."/>
            <person name="Lin M."/>
            <person name="Wu X.Y."/>
            <person name="Wu W.L."/>
            <person name="Chen Y.Y."/>
            <person name="Chang S.B."/>
            <person name="Sakamoto S."/>
            <person name="Ohme-Takagi M."/>
            <person name="Yagi M."/>
            <person name="Zeng S.J."/>
            <person name="Shen C.Y."/>
            <person name="Yeh C.M."/>
            <person name="Luo Y.B."/>
            <person name="Tsai W.C."/>
            <person name="Van de Peer Y."/>
            <person name="Liu Z.J."/>
        </authorList>
    </citation>
    <scope>NUCLEOTIDE SEQUENCE [LARGE SCALE GENOMIC DNA]</scope>
    <source>
        <strain evidence="3">cv. Shenzhen</strain>
        <tissue evidence="2">Stem</tissue>
    </source>
</reference>
<dbReference type="InterPro" id="IPR053340">
    <property type="entry name" value="PTF2"/>
</dbReference>